<dbReference type="AlphaFoldDB" id="A0A2A9N6C5"/>
<sequence length="54" mass="6030">MLLSRCHGVEGRVEQHVNGLVKYLAPVLCSNEIAWCIPSLKFLQVYYPGCAEPP</sequence>
<evidence type="ECO:0000313" key="1">
    <source>
        <dbReference type="EMBL" id="PFH45109.1"/>
    </source>
</evidence>
<dbReference type="Proteomes" id="UP000242287">
    <property type="component" value="Unassembled WGS sequence"/>
</dbReference>
<protein>
    <submittedName>
        <fullName evidence="1">Uncharacterized protein</fullName>
    </submittedName>
</protein>
<proteinExistence type="predicted"/>
<organism evidence="1 2">
    <name type="scientific">Amanita thiersii Skay4041</name>
    <dbReference type="NCBI Taxonomy" id="703135"/>
    <lineage>
        <taxon>Eukaryota</taxon>
        <taxon>Fungi</taxon>
        <taxon>Dikarya</taxon>
        <taxon>Basidiomycota</taxon>
        <taxon>Agaricomycotina</taxon>
        <taxon>Agaricomycetes</taxon>
        <taxon>Agaricomycetidae</taxon>
        <taxon>Agaricales</taxon>
        <taxon>Pluteineae</taxon>
        <taxon>Amanitaceae</taxon>
        <taxon>Amanita</taxon>
    </lineage>
</organism>
<keyword evidence="2" id="KW-1185">Reference proteome</keyword>
<reference evidence="1 2" key="1">
    <citation type="submission" date="2014-02" db="EMBL/GenBank/DDBJ databases">
        <title>Transposable element dynamics among asymbiotic and ectomycorrhizal Amanita fungi.</title>
        <authorList>
            <consortium name="DOE Joint Genome Institute"/>
            <person name="Hess J."/>
            <person name="Skrede I."/>
            <person name="Wolfe B."/>
            <person name="LaButti K."/>
            <person name="Ohm R.A."/>
            <person name="Grigoriev I.V."/>
            <person name="Pringle A."/>
        </authorList>
    </citation>
    <scope>NUCLEOTIDE SEQUENCE [LARGE SCALE GENOMIC DNA]</scope>
    <source>
        <strain evidence="1 2">SKay4041</strain>
    </source>
</reference>
<accession>A0A2A9N6C5</accession>
<evidence type="ECO:0000313" key="2">
    <source>
        <dbReference type="Proteomes" id="UP000242287"/>
    </source>
</evidence>
<dbReference type="EMBL" id="KZ302559">
    <property type="protein sequence ID" value="PFH45109.1"/>
    <property type="molecule type" value="Genomic_DNA"/>
</dbReference>
<gene>
    <name evidence="1" type="ORF">AMATHDRAFT_71990</name>
</gene>
<name>A0A2A9N6C5_9AGAR</name>